<dbReference type="PANTHER" id="PTHR46352:SF14">
    <property type="entry name" value="PROTEIN SENSITIVE TO PROTON RHIZOTOXICITY 2-LIKE"/>
    <property type="match status" value="1"/>
</dbReference>
<protein>
    <submittedName>
        <fullName evidence="13">Protein SENSITIVE TO PROTON RHIZOTOXICITY 2</fullName>
    </submittedName>
</protein>
<accession>A0A9R0K810</accession>
<evidence type="ECO:0000256" key="6">
    <source>
        <dbReference type="ARBA" id="ARBA00023015"/>
    </source>
</evidence>
<dbReference type="GO" id="GO:0010447">
    <property type="term" value="P:response to acidic pH"/>
    <property type="evidence" value="ECO:0007669"/>
    <property type="project" value="InterPro"/>
</dbReference>
<evidence type="ECO:0000259" key="11">
    <source>
        <dbReference type="PROSITE" id="PS50157"/>
    </source>
</evidence>
<evidence type="ECO:0000256" key="7">
    <source>
        <dbReference type="ARBA" id="ARBA00023163"/>
    </source>
</evidence>
<reference evidence="12" key="1">
    <citation type="journal article" date="2021" name="Nat. Commun.">
        <title>Genomic analyses provide insights into spinach domestication and the genetic basis of agronomic traits.</title>
        <authorList>
            <person name="Cai X."/>
            <person name="Sun X."/>
            <person name="Xu C."/>
            <person name="Sun H."/>
            <person name="Wang X."/>
            <person name="Ge C."/>
            <person name="Zhang Z."/>
            <person name="Wang Q."/>
            <person name="Fei Z."/>
            <person name="Jiao C."/>
            <person name="Wang Q."/>
        </authorList>
    </citation>
    <scope>NUCLEOTIDE SEQUENCE [LARGE SCALE GENOMIC DNA]</scope>
    <source>
        <strain evidence="12">cv. Varoflay</strain>
    </source>
</reference>
<sequence>MSDSNNTLHLPLPEYSTTGDPLTNLSAIQHRVDSLSRILSNSVNRNTPLSKNDSNTITAELTSAIHHVVINGAALLSSSHVAHHSPQMDSENPEIVELDAMELTAEYTHTCQVCGKGFKRDANLRMHMRAHGDRFKTLDSLMKPGNLKKSEGFGRETRFSCPYVGCNRNKKHNEFRALKSVVCVKNHFKRSHCPKRFPCNRCKKKRFSVLSDLKSHMKHCTVVAVAVVDENTCSCSCGRMFSNKEELFEHMSLFEGHMPANVVVEEVEKCRSGLVEVEVEVEDDQMGLWSSIEELIQF</sequence>
<dbReference type="PROSITE" id="PS50157">
    <property type="entry name" value="ZINC_FINGER_C2H2_2"/>
    <property type="match status" value="2"/>
</dbReference>
<evidence type="ECO:0000256" key="4">
    <source>
        <dbReference type="ARBA" id="ARBA00022771"/>
    </source>
</evidence>
<evidence type="ECO:0000256" key="10">
    <source>
        <dbReference type="SAM" id="MobiDB-lite"/>
    </source>
</evidence>
<evidence type="ECO:0000256" key="8">
    <source>
        <dbReference type="ARBA" id="ARBA00023242"/>
    </source>
</evidence>
<feature type="region of interest" description="Disordered" evidence="10">
    <location>
        <begin position="1"/>
        <end position="20"/>
    </location>
</feature>
<dbReference type="Proteomes" id="UP000813463">
    <property type="component" value="Chromosome 3"/>
</dbReference>
<dbReference type="PROSITE" id="PS00028">
    <property type="entry name" value="ZINC_FINGER_C2H2_1"/>
    <property type="match status" value="1"/>
</dbReference>
<dbReference type="Pfam" id="PF23115">
    <property type="entry name" value="zf-C2H2_STOP2_3rd"/>
    <property type="match status" value="1"/>
</dbReference>
<dbReference type="InterPro" id="IPR036236">
    <property type="entry name" value="Znf_C2H2_sf"/>
</dbReference>
<dbReference type="InterPro" id="IPR044300">
    <property type="entry name" value="STOP1/2"/>
</dbReference>
<dbReference type="Gene3D" id="3.30.160.60">
    <property type="entry name" value="Classic Zinc Finger"/>
    <property type="match status" value="2"/>
</dbReference>
<dbReference type="SMART" id="SM00355">
    <property type="entry name" value="ZnF_C2H2"/>
    <property type="match status" value="4"/>
</dbReference>
<keyword evidence="6" id="KW-0805">Transcription regulation</keyword>
<evidence type="ECO:0000256" key="9">
    <source>
        <dbReference type="PROSITE-ProRule" id="PRU00042"/>
    </source>
</evidence>
<dbReference type="Pfam" id="PF00096">
    <property type="entry name" value="zf-C2H2"/>
    <property type="match status" value="1"/>
</dbReference>
<comment type="subcellular location">
    <subcellularLocation>
        <location evidence="1">Nucleus</location>
    </subcellularLocation>
</comment>
<dbReference type="KEGG" id="soe:110800087"/>
<evidence type="ECO:0000256" key="1">
    <source>
        <dbReference type="ARBA" id="ARBA00004123"/>
    </source>
</evidence>
<dbReference type="GO" id="GO:0008270">
    <property type="term" value="F:zinc ion binding"/>
    <property type="evidence" value="ECO:0007669"/>
    <property type="project" value="UniProtKB-KW"/>
</dbReference>
<evidence type="ECO:0000256" key="3">
    <source>
        <dbReference type="ARBA" id="ARBA00022737"/>
    </source>
</evidence>
<dbReference type="GO" id="GO:0005634">
    <property type="term" value="C:nucleus"/>
    <property type="evidence" value="ECO:0007669"/>
    <property type="project" value="UniProtKB-SubCell"/>
</dbReference>
<evidence type="ECO:0000313" key="13">
    <source>
        <dbReference type="RefSeq" id="XP_021861068.1"/>
    </source>
</evidence>
<keyword evidence="2" id="KW-0479">Metal-binding</keyword>
<gene>
    <name evidence="13" type="primary">LOC110800087</name>
</gene>
<dbReference type="InterPro" id="IPR058196">
    <property type="entry name" value="zf-C2H2_STOP1/2_C"/>
</dbReference>
<keyword evidence="3" id="KW-0677">Repeat</keyword>
<dbReference type="InterPro" id="IPR059161">
    <property type="entry name" value="Znf-C2H2_STOP1/2_3rd"/>
</dbReference>
<evidence type="ECO:0000313" key="12">
    <source>
        <dbReference type="Proteomes" id="UP000813463"/>
    </source>
</evidence>
<dbReference type="PANTHER" id="PTHR46352">
    <property type="entry name" value="PROTEIN SENSITIVE TO PROTON RHIZOTOXICITY 1"/>
    <property type="match status" value="1"/>
</dbReference>
<dbReference type="OrthoDB" id="8113227at2759"/>
<reference evidence="13" key="2">
    <citation type="submission" date="2025-08" db="UniProtKB">
        <authorList>
            <consortium name="RefSeq"/>
        </authorList>
    </citation>
    <scope>IDENTIFICATION</scope>
    <source>
        <tissue evidence="13">Leaf</tissue>
    </source>
</reference>
<keyword evidence="7" id="KW-0804">Transcription</keyword>
<name>A0A9R0K810_SPIOL</name>
<dbReference type="AlphaFoldDB" id="A0A9R0K810"/>
<evidence type="ECO:0000256" key="5">
    <source>
        <dbReference type="ARBA" id="ARBA00022833"/>
    </source>
</evidence>
<organism evidence="12 13">
    <name type="scientific">Spinacia oleracea</name>
    <name type="common">Spinach</name>
    <dbReference type="NCBI Taxonomy" id="3562"/>
    <lineage>
        <taxon>Eukaryota</taxon>
        <taxon>Viridiplantae</taxon>
        <taxon>Streptophyta</taxon>
        <taxon>Embryophyta</taxon>
        <taxon>Tracheophyta</taxon>
        <taxon>Spermatophyta</taxon>
        <taxon>Magnoliopsida</taxon>
        <taxon>eudicotyledons</taxon>
        <taxon>Gunneridae</taxon>
        <taxon>Pentapetalae</taxon>
        <taxon>Caryophyllales</taxon>
        <taxon>Chenopodiaceae</taxon>
        <taxon>Chenopodioideae</taxon>
        <taxon>Anserineae</taxon>
        <taxon>Spinacia</taxon>
    </lineage>
</organism>
<dbReference type="FunFam" id="3.30.160.60:FF:000145">
    <property type="entry name" value="Zinc finger protein 574"/>
    <property type="match status" value="1"/>
</dbReference>
<proteinExistence type="predicted"/>
<dbReference type="InterPro" id="IPR013087">
    <property type="entry name" value="Znf_C2H2_type"/>
</dbReference>
<feature type="domain" description="C2H2-type" evidence="11">
    <location>
        <begin position="109"/>
        <end position="131"/>
    </location>
</feature>
<keyword evidence="8" id="KW-0539">Nucleus</keyword>
<evidence type="ECO:0000256" key="2">
    <source>
        <dbReference type="ARBA" id="ARBA00022723"/>
    </source>
</evidence>
<keyword evidence="12" id="KW-1185">Reference proteome</keyword>
<dbReference type="GeneID" id="110800087"/>
<keyword evidence="4 9" id="KW-0863">Zinc-finger</keyword>
<dbReference type="Pfam" id="PF23118">
    <property type="entry name" value="zf-C2H2_STOP2_C"/>
    <property type="match status" value="1"/>
</dbReference>
<dbReference type="RefSeq" id="XP_021861068.1">
    <property type="nucleotide sequence ID" value="XM_022005376.2"/>
</dbReference>
<keyword evidence="5" id="KW-0862">Zinc</keyword>
<dbReference type="GO" id="GO:0010044">
    <property type="term" value="P:response to aluminum ion"/>
    <property type="evidence" value="ECO:0007669"/>
    <property type="project" value="InterPro"/>
</dbReference>
<dbReference type="SUPFAM" id="SSF57667">
    <property type="entry name" value="beta-beta-alpha zinc fingers"/>
    <property type="match status" value="1"/>
</dbReference>
<feature type="domain" description="C2H2-type" evidence="11">
    <location>
        <begin position="231"/>
        <end position="259"/>
    </location>
</feature>